<dbReference type="InterPro" id="IPR017871">
    <property type="entry name" value="ABC_transporter-like_CS"/>
</dbReference>
<organism evidence="11">
    <name type="scientific">Anopheles coluzzii</name>
    <name type="common">African malaria mosquito</name>
    <dbReference type="NCBI Taxonomy" id="1518534"/>
    <lineage>
        <taxon>Eukaryota</taxon>
        <taxon>Metazoa</taxon>
        <taxon>Ecdysozoa</taxon>
        <taxon>Arthropoda</taxon>
        <taxon>Hexapoda</taxon>
        <taxon>Insecta</taxon>
        <taxon>Pterygota</taxon>
        <taxon>Neoptera</taxon>
        <taxon>Endopterygota</taxon>
        <taxon>Diptera</taxon>
        <taxon>Nematocera</taxon>
        <taxon>Culicoidea</taxon>
        <taxon>Culicidae</taxon>
        <taxon>Anophelinae</taxon>
        <taxon>Anopheles</taxon>
    </lineage>
</organism>
<reference evidence="11" key="1">
    <citation type="submission" date="2022-08" db="UniProtKB">
        <authorList>
            <consortium name="EnsemblMetazoa"/>
        </authorList>
    </citation>
    <scope>IDENTIFICATION</scope>
</reference>
<dbReference type="SUPFAM" id="SSF52540">
    <property type="entry name" value="P-loop containing nucleoside triphosphate hydrolases"/>
    <property type="match status" value="1"/>
</dbReference>
<accession>A0A8W7PZ37</accession>
<dbReference type="InterPro" id="IPR027417">
    <property type="entry name" value="P-loop_NTPase"/>
</dbReference>
<dbReference type="GO" id="GO:0016020">
    <property type="term" value="C:membrane"/>
    <property type="evidence" value="ECO:0007669"/>
    <property type="project" value="InterPro"/>
</dbReference>
<keyword evidence="8" id="KW-0406">Ion transport</keyword>
<evidence type="ECO:0000256" key="7">
    <source>
        <dbReference type="ARBA" id="ARBA00023032"/>
    </source>
</evidence>
<keyword evidence="1" id="KW-0813">Transport</keyword>
<dbReference type="PANTHER" id="PTHR42781:SF4">
    <property type="entry name" value="SPERMIDINE_PUTRESCINE IMPORT ATP-BINDING PROTEIN POTA"/>
    <property type="match status" value="1"/>
</dbReference>
<keyword evidence="3" id="KW-0410">Iron transport</keyword>
<feature type="domain" description="ABC transporter" evidence="10">
    <location>
        <begin position="2"/>
        <end position="232"/>
    </location>
</feature>
<dbReference type="AlphaFoldDB" id="A0A8W7PZ37"/>
<dbReference type="InterPro" id="IPR050093">
    <property type="entry name" value="ABC_SmlMolc_Importer"/>
</dbReference>
<evidence type="ECO:0000256" key="9">
    <source>
        <dbReference type="ARBA" id="ARBA00023136"/>
    </source>
</evidence>
<dbReference type="FunFam" id="3.40.50.300:FF:000425">
    <property type="entry name" value="Probable ABC transporter, ATP-binding subunit"/>
    <property type="match status" value="1"/>
</dbReference>
<dbReference type="GO" id="GO:0015408">
    <property type="term" value="F:ABC-type ferric iron transporter activity"/>
    <property type="evidence" value="ECO:0007669"/>
    <property type="project" value="InterPro"/>
</dbReference>
<dbReference type="GO" id="GO:0016887">
    <property type="term" value="F:ATP hydrolysis activity"/>
    <property type="evidence" value="ECO:0007669"/>
    <property type="project" value="InterPro"/>
</dbReference>
<keyword evidence="4" id="KW-0547">Nucleotide-binding</keyword>
<dbReference type="CDD" id="cd03259">
    <property type="entry name" value="ABC_Carb_Solutes_like"/>
    <property type="match status" value="1"/>
</dbReference>
<evidence type="ECO:0000256" key="3">
    <source>
        <dbReference type="ARBA" id="ARBA00022496"/>
    </source>
</evidence>
<evidence type="ECO:0000259" key="10">
    <source>
        <dbReference type="PROSITE" id="PS50893"/>
    </source>
</evidence>
<dbReference type="InterPro" id="IPR003439">
    <property type="entry name" value="ABC_transporter-like_ATP-bd"/>
</dbReference>
<dbReference type="PANTHER" id="PTHR42781">
    <property type="entry name" value="SPERMIDINE/PUTRESCINE IMPORT ATP-BINDING PROTEIN POTA"/>
    <property type="match status" value="1"/>
</dbReference>
<dbReference type="PROSITE" id="PS50893">
    <property type="entry name" value="ABC_TRANSPORTER_2"/>
    <property type="match status" value="1"/>
</dbReference>
<evidence type="ECO:0000256" key="5">
    <source>
        <dbReference type="ARBA" id="ARBA00022840"/>
    </source>
</evidence>
<keyword evidence="5" id="KW-0067">ATP-binding</keyword>
<dbReference type="Gene3D" id="3.40.50.300">
    <property type="entry name" value="P-loop containing nucleotide triphosphate hydrolases"/>
    <property type="match status" value="1"/>
</dbReference>
<evidence type="ECO:0000256" key="4">
    <source>
        <dbReference type="ARBA" id="ARBA00022741"/>
    </source>
</evidence>
<evidence type="ECO:0000256" key="8">
    <source>
        <dbReference type="ARBA" id="ARBA00023065"/>
    </source>
</evidence>
<keyword evidence="2" id="KW-1003">Cell membrane</keyword>
<dbReference type="SMART" id="SM00382">
    <property type="entry name" value="AAA"/>
    <property type="match status" value="1"/>
</dbReference>
<dbReference type="InterPro" id="IPR003593">
    <property type="entry name" value="AAA+_ATPase"/>
</dbReference>
<dbReference type="GO" id="GO:0005524">
    <property type="term" value="F:ATP binding"/>
    <property type="evidence" value="ECO:0007669"/>
    <property type="project" value="UniProtKB-KW"/>
</dbReference>
<name>A0A8W7PZ37_ANOCL</name>
<dbReference type="Pfam" id="PF00005">
    <property type="entry name" value="ABC_tran"/>
    <property type="match status" value="1"/>
</dbReference>
<protein>
    <recommendedName>
        <fullName evidence="10">ABC transporter domain-containing protein</fullName>
    </recommendedName>
</protein>
<dbReference type="Proteomes" id="UP000075882">
    <property type="component" value="Unassembled WGS sequence"/>
</dbReference>
<dbReference type="EnsemblMetazoa" id="ACOM039324-RA">
    <property type="protein sequence ID" value="ACOM039324-PA.1"/>
    <property type="gene ID" value="ACOM039324"/>
</dbReference>
<keyword evidence="7" id="KW-0764">Sulfate transport</keyword>
<keyword evidence="6" id="KW-0408">Iron</keyword>
<keyword evidence="9" id="KW-0472">Membrane</keyword>
<dbReference type="InterPro" id="IPR015853">
    <property type="entry name" value="ABC_transpr_FbpC"/>
</dbReference>
<evidence type="ECO:0000256" key="1">
    <source>
        <dbReference type="ARBA" id="ARBA00022448"/>
    </source>
</evidence>
<evidence type="ECO:0000256" key="2">
    <source>
        <dbReference type="ARBA" id="ARBA00022475"/>
    </source>
</evidence>
<dbReference type="PROSITE" id="PS00211">
    <property type="entry name" value="ABC_TRANSPORTER_1"/>
    <property type="match status" value="1"/>
</dbReference>
<evidence type="ECO:0000256" key="6">
    <source>
        <dbReference type="ARBA" id="ARBA00023004"/>
    </source>
</evidence>
<sequence length="341" mass="36239">MLQLEGVCKRFGPKLVADRLSLTLEAGEVLALLGPSGCGKSTLLKIIAGLEPPDGGRLSFAGEDLAGVAAEARRFALMFQDFALFPHLDVLGNVCFGLIEHGVARAVARQQALACLQQLGLAGMEARRVWTLSGGEQQRVALARALVTRPRLLLLDEPFSSLDADLRRQLQQEFRQQLQQAAIPAVLVTHDREEAFALADRVAVLKDGVVVQCATPAQLLAAPATPWLARFIGYENVLADGVVPEQALRLGADQPVAQVQRIIQLADGVRVTVLGGEGELTLTLSAREMQQYASGLNVGSQLHVAGLLGGRLAHIHPAGGGNFGHQCRGDAYCAVNGTGCR</sequence>
<evidence type="ECO:0000313" key="11">
    <source>
        <dbReference type="EnsemblMetazoa" id="ACOM039324-PA.1"/>
    </source>
</evidence>
<proteinExistence type="predicted"/>